<accession>A0A9P8YBW2</accession>
<organism evidence="9 10">
    <name type="scientific">Microdochium trichocladiopsis</name>
    <dbReference type="NCBI Taxonomy" id="1682393"/>
    <lineage>
        <taxon>Eukaryota</taxon>
        <taxon>Fungi</taxon>
        <taxon>Dikarya</taxon>
        <taxon>Ascomycota</taxon>
        <taxon>Pezizomycotina</taxon>
        <taxon>Sordariomycetes</taxon>
        <taxon>Xylariomycetidae</taxon>
        <taxon>Xylariales</taxon>
        <taxon>Microdochiaceae</taxon>
        <taxon>Microdochium</taxon>
    </lineage>
</organism>
<evidence type="ECO:0000256" key="3">
    <source>
        <dbReference type="ARBA" id="ARBA00022618"/>
    </source>
</evidence>
<dbReference type="Pfam" id="PF10345">
    <property type="entry name" value="Cohesin_load"/>
    <property type="match status" value="1"/>
</dbReference>
<feature type="compositionally biased region" description="Low complexity" evidence="8">
    <location>
        <begin position="71"/>
        <end position="86"/>
    </location>
</feature>
<evidence type="ECO:0000256" key="6">
    <source>
        <dbReference type="ARBA" id="ARBA00023242"/>
    </source>
</evidence>
<dbReference type="RefSeq" id="XP_046014095.1">
    <property type="nucleotide sequence ID" value="XM_046153646.1"/>
</dbReference>
<evidence type="ECO:0000256" key="2">
    <source>
        <dbReference type="ARBA" id="ARBA00008585"/>
    </source>
</evidence>
<reference evidence="9" key="1">
    <citation type="journal article" date="2021" name="Nat. Commun.">
        <title>Genetic determinants of endophytism in the Arabidopsis root mycobiome.</title>
        <authorList>
            <person name="Mesny F."/>
            <person name="Miyauchi S."/>
            <person name="Thiergart T."/>
            <person name="Pickel B."/>
            <person name="Atanasova L."/>
            <person name="Karlsson M."/>
            <person name="Huettel B."/>
            <person name="Barry K.W."/>
            <person name="Haridas S."/>
            <person name="Chen C."/>
            <person name="Bauer D."/>
            <person name="Andreopoulos W."/>
            <person name="Pangilinan J."/>
            <person name="LaButti K."/>
            <person name="Riley R."/>
            <person name="Lipzen A."/>
            <person name="Clum A."/>
            <person name="Drula E."/>
            <person name="Henrissat B."/>
            <person name="Kohler A."/>
            <person name="Grigoriev I.V."/>
            <person name="Martin F.M."/>
            <person name="Hacquard S."/>
        </authorList>
    </citation>
    <scope>NUCLEOTIDE SEQUENCE</scope>
    <source>
        <strain evidence="9">MPI-CAGE-CH-0230</strain>
    </source>
</reference>
<dbReference type="PANTHER" id="PTHR21394">
    <property type="entry name" value="MAU2 CHROMATID COHESION FACTOR HOMOLOG"/>
    <property type="match status" value="1"/>
</dbReference>
<keyword evidence="7" id="KW-0131">Cell cycle</keyword>
<evidence type="ECO:0000313" key="10">
    <source>
        <dbReference type="Proteomes" id="UP000756346"/>
    </source>
</evidence>
<dbReference type="InterPro" id="IPR019440">
    <property type="entry name" value="MAU2"/>
</dbReference>
<dbReference type="OrthoDB" id="5565328at2759"/>
<dbReference type="GO" id="GO:0007059">
    <property type="term" value="P:chromosome segregation"/>
    <property type="evidence" value="ECO:0007669"/>
    <property type="project" value="UniProtKB-KW"/>
</dbReference>
<evidence type="ECO:0000256" key="5">
    <source>
        <dbReference type="ARBA" id="ARBA00022829"/>
    </source>
</evidence>
<dbReference type="GO" id="GO:0007064">
    <property type="term" value="P:mitotic sister chromatid cohesion"/>
    <property type="evidence" value="ECO:0007669"/>
    <property type="project" value="InterPro"/>
</dbReference>
<comment type="subcellular location">
    <subcellularLocation>
        <location evidence="1">Nucleus</location>
    </subcellularLocation>
</comment>
<dbReference type="GeneID" id="70183192"/>
<feature type="region of interest" description="Disordered" evidence="8">
    <location>
        <begin position="1"/>
        <end position="86"/>
    </location>
</feature>
<proteinExistence type="inferred from homology"/>
<evidence type="ECO:0000256" key="8">
    <source>
        <dbReference type="SAM" id="MobiDB-lite"/>
    </source>
</evidence>
<keyword evidence="10" id="KW-1185">Reference proteome</keyword>
<dbReference type="AlphaFoldDB" id="A0A9P8YBW2"/>
<keyword evidence="6" id="KW-0539">Nucleus</keyword>
<protein>
    <submittedName>
        <fullName evidence="9">Cohesin loading factor-domain-containing protein</fullName>
    </submittedName>
</protein>
<dbReference type="Proteomes" id="UP000756346">
    <property type="component" value="Unassembled WGS sequence"/>
</dbReference>
<keyword evidence="4" id="KW-0498">Mitosis</keyword>
<feature type="compositionally biased region" description="Low complexity" evidence="8">
    <location>
        <begin position="23"/>
        <end position="64"/>
    </location>
</feature>
<name>A0A9P8YBW2_9PEZI</name>
<dbReference type="EMBL" id="JAGTJQ010000004">
    <property type="protein sequence ID" value="KAH7033263.1"/>
    <property type="molecule type" value="Genomic_DNA"/>
</dbReference>
<feature type="compositionally biased region" description="Low complexity" evidence="8">
    <location>
        <begin position="240"/>
        <end position="284"/>
    </location>
</feature>
<evidence type="ECO:0000256" key="7">
    <source>
        <dbReference type="ARBA" id="ARBA00023306"/>
    </source>
</evidence>
<comment type="caution">
    <text evidence="9">The sequence shown here is derived from an EMBL/GenBank/DDBJ whole genome shotgun (WGS) entry which is preliminary data.</text>
</comment>
<feature type="compositionally biased region" description="Low complexity" evidence="8">
    <location>
        <begin position="335"/>
        <end position="347"/>
    </location>
</feature>
<feature type="compositionally biased region" description="Polar residues" evidence="8">
    <location>
        <begin position="152"/>
        <end position="168"/>
    </location>
</feature>
<feature type="compositionally biased region" description="Low complexity" evidence="8">
    <location>
        <begin position="176"/>
        <end position="225"/>
    </location>
</feature>
<feature type="compositionally biased region" description="Polar residues" evidence="8">
    <location>
        <begin position="285"/>
        <end position="309"/>
    </location>
</feature>
<evidence type="ECO:0000256" key="1">
    <source>
        <dbReference type="ARBA" id="ARBA00004123"/>
    </source>
</evidence>
<keyword evidence="5" id="KW-0159">Chromosome partition</keyword>
<gene>
    <name evidence="9" type="ORF">B0I36DRAFT_321077</name>
</gene>
<evidence type="ECO:0000256" key="4">
    <source>
        <dbReference type="ARBA" id="ARBA00022776"/>
    </source>
</evidence>
<comment type="similarity">
    <text evidence="2">Belongs to the SCC4/mau-2 family.</text>
</comment>
<evidence type="ECO:0000313" key="9">
    <source>
        <dbReference type="EMBL" id="KAH7033263.1"/>
    </source>
</evidence>
<dbReference type="GO" id="GO:0005634">
    <property type="term" value="C:nucleus"/>
    <property type="evidence" value="ECO:0007669"/>
    <property type="project" value="UniProtKB-SubCell"/>
</dbReference>
<keyword evidence="3" id="KW-0132">Cell division</keyword>
<dbReference type="GO" id="GO:0051301">
    <property type="term" value="P:cell division"/>
    <property type="evidence" value="ECO:0007669"/>
    <property type="project" value="UniProtKB-KW"/>
</dbReference>
<sequence length="995" mass="110592">MNYRGSMPPGHGSPGYNIPQNPYAQQQHHQQGQPFQHQQHQQHHLQQQPQHFQHQLQQQYHGQALPGDFGASYGQPQFQQSQQQYPQAQFAAYGYNPQAQPQAHQVQNPLPRQQHGRPQHQHVQLQHIQASGLDYSAAFGQHGGQFQAFDTPYSQSPVQSTQHIQPQYNHAERALQSPQPLQQQQQPPPQVQQRQQYVQQMDWQQMPPPMTSSVSSTSFQSASPQLQQDPHIPLARPPYQQSQDQGQQRAQQSQQRRLSQAQSHSPQIQQQSQGGQQKAPQRQHSLPQMTSSPSIGQSPKLPQQNNIKRLSSAGARIDQPARVSASPRLPAHAGPTRSSSVSSTRSPAPTPGLIPHHADTNALLISVAEELFENARESAAALADSMDAPSLKEYQKMMATGLGCLEVVLGSHKLAPRVEARLQLRYASILAEETNNVMEAETALTKGITLCERNRFADLKYAMQFLQIKMLSQRRGKAAMISVDARIKDSEVMKHSHWTYAFRFLKASLYLQSANPAEAPAMENLKALSALAAQKGDRAVFVVATLLEGLSLLKTMKEDAIVRIQGCLAQVAKYQLEDSVHLMQTDILMLMLDLACSLHQKSPHIIAQKYGALQERLDVYLNNNDWGLSDTEMLVPIRKHSTSQYVISEDTAAILRPGSAKEDCDYLAMSFWSKLEAFTITYTYSGLGNLYKSSRNDKKISELWGEAHNQLENNAYKIRGVPTSLPDAVSKANWRRELKAYLNILRGLHLATHSKWKEVRKCIDELKVLVKPPLGGLLSQYLLYLSGVYAQGTGDLKQAISLYSHASFDLEAYVTTVGGSKQSELEVSMLAIFNRIWIMQHPSYRDEYATQELLEQLRPLCADNPNLEIRTTYNLLLAAIQTNPPIPMTAVKSHISAALNGSKMLGDVQTLSIALCLMQAKLFQGIVGEQALKSARAASQQAKKCGNMLWMSVADGMLAVSLETQGQIAEASSVHAEASRQAATVQAVMSGREAV</sequence>
<feature type="region of interest" description="Disordered" evidence="8">
    <location>
        <begin position="146"/>
        <end position="356"/>
    </location>
</feature>